<feature type="domain" description="SUF system FeS cluster assembly SufBD core" evidence="2">
    <location>
        <begin position="109"/>
        <end position="348"/>
    </location>
</feature>
<sequence>MNFRQYHQEAFNKMETPVWNRVSLPKGMFPIPSYKMDASITSDSEHIHIMTFQEALDTEHAISPLEKEAKKHLGDHFSHFINGYFNSGYVIRSTSKALEVPVVDIHYILSGETRTLIDNHLIVAEPGAKLDVIIDYHAEPANENTPQKAFEPMNHYGLTRVIAKHGSHVRIFKLQRLNQTAHHFDQVLASVEESAVVDVFDIQVGSQFKAISYETDLKGRRSEAHINSIYFGDKDSKSDLSFTMNHQGQKSNSSILSKGALDSNALKVFRGNLFFETGASQSVGKEEEFVMLLGESIKSDSIPALMCSEDDVIGEHAASVGQVDLNKLFYLMSRGFSETEAKKLIIKASFEEILSAVPYEAFKVTVSEEVDKRVY</sequence>
<dbReference type="InterPro" id="IPR037284">
    <property type="entry name" value="SUF_FeS_clus_asmbl_SufBD_sf"/>
</dbReference>
<comment type="similarity">
    <text evidence="1">Belongs to the iron-sulfur cluster assembly SufBD family.</text>
</comment>
<evidence type="ECO:0000313" key="4">
    <source>
        <dbReference type="Proteomes" id="UP000614200"/>
    </source>
</evidence>
<dbReference type="InterPro" id="IPR000825">
    <property type="entry name" value="SUF_FeS_clus_asmbl_SufBD_core"/>
</dbReference>
<dbReference type="SUPFAM" id="SSF101960">
    <property type="entry name" value="Stabilizer of iron transporter SufD"/>
    <property type="match status" value="1"/>
</dbReference>
<organism evidence="3 4">
    <name type="scientific">Fusibacter ferrireducens</name>
    <dbReference type="NCBI Taxonomy" id="2785058"/>
    <lineage>
        <taxon>Bacteria</taxon>
        <taxon>Bacillati</taxon>
        <taxon>Bacillota</taxon>
        <taxon>Clostridia</taxon>
        <taxon>Eubacteriales</taxon>
        <taxon>Eubacteriales Family XII. Incertae Sedis</taxon>
        <taxon>Fusibacter</taxon>
    </lineage>
</organism>
<keyword evidence="4" id="KW-1185">Reference proteome</keyword>
<dbReference type="NCBIfam" id="TIGR01981">
    <property type="entry name" value="sufD"/>
    <property type="match status" value="1"/>
</dbReference>
<evidence type="ECO:0000259" key="2">
    <source>
        <dbReference type="Pfam" id="PF01458"/>
    </source>
</evidence>
<proteinExistence type="inferred from homology"/>
<dbReference type="EMBL" id="JADKNH010000004">
    <property type="protein sequence ID" value="MBF4692890.1"/>
    <property type="molecule type" value="Genomic_DNA"/>
</dbReference>
<dbReference type="InterPro" id="IPR011542">
    <property type="entry name" value="SUF_FeS_clus_asmbl_SufD"/>
</dbReference>
<comment type="caution">
    <text evidence="3">The sequence shown here is derived from an EMBL/GenBank/DDBJ whole genome shotgun (WGS) entry which is preliminary data.</text>
</comment>
<dbReference type="PANTHER" id="PTHR43575:SF1">
    <property type="entry name" value="PROTEIN ABCI7, CHLOROPLASTIC"/>
    <property type="match status" value="1"/>
</dbReference>
<gene>
    <name evidence="3" type="primary">sufD</name>
    <name evidence="3" type="ORF">ISU02_07150</name>
</gene>
<name>A0ABR9ZR09_9FIRM</name>
<reference evidence="3 4" key="1">
    <citation type="submission" date="2020-11" db="EMBL/GenBank/DDBJ databases">
        <title>Fusibacter basophilias sp. nov.</title>
        <authorList>
            <person name="Qiu D."/>
        </authorList>
    </citation>
    <scope>NUCLEOTIDE SEQUENCE [LARGE SCALE GENOMIC DNA]</scope>
    <source>
        <strain evidence="3 4">Q10-2</strain>
    </source>
</reference>
<dbReference type="Pfam" id="PF01458">
    <property type="entry name" value="SUFBD_core"/>
    <property type="match status" value="1"/>
</dbReference>
<dbReference type="InterPro" id="IPR055346">
    <property type="entry name" value="Fe-S_cluster_assembly_SufBD"/>
</dbReference>
<dbReference type="RefSeq" id="WP_194701134.1">
    <property type="nucleotide sequence ID" value="NZ_JADKNH010000004.1"/>
</dbReference>
<dbReference type="Proteomes" id="UP000614200">
    <property type="component" value="Unassembled WGS sequence"/>
</dbReference>
<evidence type="ECO:0000313" key="3">
    <source>
        <dbReference type="EMBL" id="MBF4692890.1"/>
    </source>
</evidence>
<protein>
    <submittedName>
        <fullName evidence="3">Fe-S cluster assembly protein SufD</fullName>
    </submittedName>
</protein>
<accession>A0ABR9ZR09</accession>
<evidence type="ECO:0000256" key="1">
    <source>
        <dbReference type="ARBA" id="ARBA00043967"/>
    </source>
</evidence>
<dbReference type="PANTHER" id="PTHR43575">
    <property type="entry name" value="PROTEIN ABCI7, CHLOROPLASTIC"/>
    <property type="match status" value="1"/>
</dbReference>